<evidence type="ECO:0000256" key="4">
    <source>
        <dbReference type="ARBA" id="ARBA00022660"/>
    </source>
</evidence>
<keyword evidence="9" id="KW-0830">Ubiquinone</keyword>
<accession>A0A445IYU8</accession>
<evidence type="ECO:0000256" key="6">
    <source>
        <dbReference type="ARBA" id="ARBA00022982"/>
    </source>
</evidence>
<dbReference type="GO" id="GO:0045271">
    <property type="term" value="C:respiratory chain complex I"/>
    <property type="evidence" value="ECO:0007669"/>
    <property type="project" value="InterPro"/>
</dbReference>
<protein>
    <submittedName>
        <fullName evidence="9">NADH dehydrogenase [ubiquinone] 1 alpha subcomplex subunit 6</fullName>
    </submittedName>
</protein>
<dbReference type="AlphaFoldDB" id="A0A445IYU8"/>
<evidence type="ECO:0000313" key="9">
    <source>
        <dbReference type="EMBL" id="RZB91293.1"/>
    </source>
</evidence>
<name>A0A445IYU8_GLYSO</name>
<dbReference type="CDD" id="cd20266">
    <property type="entry name" value="Complex1_LYR_NDUFA6_LYRM6"/>
    <property type="match status" value="1"/>
</dbReference>
<dbReference type="PANTHER" id="PTHR12964:SF0">
    <property type="entry name" value="NADH DEHYDROGENASE [UBIQUINONE] 1 ALPHA SUBCOMPLEX SUBUNIT 6"/>
    <property type="match status" value="1"/>
</dbReference>
<evidence type="ECO:0000256" key="3">
    <source>
        <dbReference type="ARBA" id="ARBA00022448"/>
    </source>
</evidence>
<comment type="caution">
    <text evidence="9">The sequence shown here is derived from an EMBL/GenBank/DDBJ whole genome shotgun (WGS) entry which is preliminary data.</text>
</comment>
<evidence type="ECO:0000256" key="2">
    <source>
        <dbReference type="ARBA" id="ARBA00009508"/>
    </source>
</evidence>
<dbReference type="InterPro" id="IPR016488">
    <property type="entry name" value="NADH_Ub_cplx-1_asu_su-6"/>
</dbReference>
<dbReference type="InterPro" id="IPR045299">
    <property type="entry name" value="Complex1_LYR_NDUFA6_LYRM6"/>
</dbReference>
<proteinExistence type="inferred from homology"/>
<dbReference type="PANTHER" id="PTHR12964">
    <property type="entry name" value="NADH-UBIQUINONE OXIDOREDUCTASE B14 SUBUNIT"/>
    <property type="match status" value="1"/>
</dbReference>
<dbReference type="EMBL" id="QZWG01000009">
    <property type="protein sequence ID" value="RZB91293.1"/>
    <property type="molecule type" value="Genomic_DNA"/>
</dbReference>
<keyword evidence="6" id="KW-0249">Electron transport</keyword>
<evidence type="ECO:0000256" key="1">
    <source>
        <dbReference type="ARBA" id="ARBA00004443"/>
    </source>
</evidence>
<sequence length="150" mass="17062">MANAALRNVKVLPNSANMEEARHRVFEFFRTACRLLPSVMEIYNLYDVVSVSELRSSVASQIRNNIHVTDPKVFCDRYAAFQGDGRAEECCGPFKAEASYHWSVRSWSASAGFSHKRPGHLYFSEEFLQHQLLLKFGHELCSVSSNKELS</sequence>
<dbReference type="GO" id="GO:0006979">
    <property type="term" value="P:response to oxidative stress"/>
    <property type="evidence" value="ECO:0007669"/>
    <property type="project" value="TreeGrafter"/>
</dbReference>
<gene>
    <name evidence="9" type="ORF">D0Y65_023628</name>
</gene>
<keyword evidence="5" id="KW-0999">Mitochondrion inner membrane</keyword>
<evidence type="ECO:0000256" key="5">
    <source>
        <dbReference type="ARBA" id="ARBA00022792"/>
    </source>
</evidence>
<keyword evidence="7" id="KW-0496">Mitochondrion</keyword>
<comment type="similarity">
    <text evidence="2">Belongs to the complex I LYR family.</text>
</comment>
<evidence type="ECO:0000313" key="10">
    <source>
        <dbReference type="Proteomes" id="UP000289340"/>
    </source>
</evidence>
<keyword evidence="4" id="KW-0679">Respiratory chain</keyword>
<dbReference type="SMR" id="A0A445IYU8"/>
<dbReference type="Proteomes" id="UP000289340">
    <property type="component" value="Chromosome 9"/>
</dbReference>
<keyword evidence="3" id="KW-0813">Transport</keyword>
<evidence type="ECO:0000256" key="8">
    <source>
        <dbReference type="ARBA" id="ARBA00023136"/>
    </source>
</evidence>
<reference evidence="9 10" key="1">
    <citation type="submission" date="2018-09" db="EMBL/GenBank/DDBJ databases">
        <title>A high-quality reference genome of wild soybean provides a powerful tool to mine soybean genomes.</title>
        <authorList>
            <person name="Xie M."/>
            <person name="Chung C.Y.L."/>
            <person name="Li M.-W."/>
            <person name="Wong F.-L."/>
            <person name="Chan T.-F."/>
            <person name="Lam H.-M."/>
        </authorList>
    </citation>
    <scope>NUCLEOTIDE SEQUENCE [LARGE SCALE GENOMIC DNA]</scope>
    <source>
        <strain evidence="10">cv. W05</strain>
        <tissue evidence="9">Hypocotyl of etiolated seedlings</tissue>
    </source>
</reference>
<organism evidence="9 10">
    <name type="scientific">Glycine soja</name>
    <name type="common">Wild soybean</name>
    <dbReference type="NCBI Taxonomy" id="3848"/>
    <lineage>
        <taxon>Eukaryota</taxon>
        <taxon>Viridiplantae</taxon>
        <taxon>Streptophyta</taxon>
        <taxon>Embryophyta</taxon>
        <taxon>Tracheophyta</taxon>
        <taxon>Spermatophyta</taxon>
        <taxon>Magnoliopsida</taxon>
        <taxon>eudicotyledons</taxon>
        <taxon>Gunneridae</taxon>
        <taxon>Pentapetalae</taxon>
        <taxon>rosids</taxon>
        <taxon>fabids</taxon>
        <taxon>Fabales</taxon>
        <taxon>Fabaceae</taxon>
        <taxon>Papilionoideae</taxon>
        <taxon>50 kb inversion clade</taxon>
        <taxon>NPAAA clade</taxon>
        <taxon>indigoferoid/millettioid clade</taxon>
        <taxon>Phaseoleae</taxon>
        <taxon>Glycine</taxon>
        <taxon>Glycine subgen. Soja</taxon>
    </lineage>
</organism>
<keyword evidence="8" id="KW-0472">Membrane</keyword>
<keyword evidence="10" id="KW-1185">Reference proteome</keyword>
<dbReference type="GO" id="GO:0005743">
    <property type="term" value="C:mitochondrial inner membrane"/>
    <property type="evidence" value="ECO:0007669"/>
    <property type="project" value="UniProtKB-SubCell"/>
</dbReference>
<evidence type="ECO:0000256" key="7">
    <source>
        <dbReference type="ARBA" id="ARBA00023128"/>
    </source>
</evidence>
<comment type="subcellular location">
    <subcellularLocation>
        <location evidence="1">Mitochondrion inner membrane</location>
        <topology evidence="1">Peripheral membrane protein</topology>
        <orientation evidence="1">Matrix side</orientation>
    </subcellularLocation>
</comment>